<evidence type="ECO:0000256" key="1">
    <source>
        <dbReference type="ARBA" id="ARBA00010875"/>
    </source>
</evidence>
<comment type="subcellular location">
    <subcellularLocation>
        <location evidence="7">Cytoplasm</location>
    </subcellularLocation>
</comment>
<keyword evidence="6 7" id="KW-0862">Zinc</keyword>
<comment type="cofactor">
    <cofactor evidence="7">
        <name>Zn(2+)</name>
        <dbReference type="ChEBI" id="CHEBI:29105"/>
    </cofactor>
    <text evidence="7">Binds 1 zinc ion.</text>
</comment>
<dbReference type="NCBIfam" id="TIGR00043">
    <property type="entry name" value="rRNA maturation RNase YbeY"/>
    <property type="match status" value="1"/>
</dbReference>
<dbReference type="PANTHER" id="PTHR46986:SF1">
    <property type="entry name" value="ENDORIBONUCLEASE YBEY, CHLOROPLASTIC"/>
    <property type="match status" value="1"/>
</dbReference>
<dbReference type="InterPro" id="IPR002036">
    <property type="entry name" value="YbeY"/>
</dbReference>
<keyword evidence="7" id="KW-0690">Ribosome biogenesis</keyword>
<feature type="binding site" evidence="7">
    <location>
        <position position="108"/>
    </location>
    <ligand>
        <name>Zn(2+)</name>
        <dbReference type="ChEBI" id="CHEBI:29105"/>
        <note>catalytic</note>
    </ligand>
</feature>
<comment type="function">
    <text evidence="7">Single strand-specific metallo-endoribonuclease involved in late-stage 70S ribosome quality control and in maturation of the 3' terminus of the 16S rRNA.</text>
</comment>
<evidence type="ECO:0000256" key="7">
    <source>
        <dbReference type="HAMAP-Rule" id="MF_00009"/>
    </source>
</evidence>
<dbReference type="GO" id="GO:0004521">
    <property type="term" value="F:RNA endonuclease activity"/>
    <property type="evidence" value="ECO:0007669"/>
    <property type="project" value="UniProtKB-UniRule"/>
</dbReference>
<dbReference type="InterPro" id="IPR023091">
    <property type="entry name" value="MetalPrtase_cat_dom_sf_prd"/>
</dbReference>
<dbReference type="Gene3D" id="3.40.390.30">
    <property type="entry name" value="Metalloproteases ('zincins'), catalytic domain"/>
    <property type="match status" value="1"/>
</dbReference>
<dbReference type="SUPFAM" id="SSF55486">
    <property type="entry name" value="Metalloproteases ('zincins'), catalytic domain"/>
    <property type="match status" value="1"/>
</dbReference>
<dbReference type="EMBL" id="MQVX01000001">
    <property type="protein sequence ID" value="PQJ16251.1"/>
    <property type="molecule type" value="Genomic_DNA"/>
</dbReference>
<proteinExistence type="inferred from homology"/>
<dbReference type="OrthoDB" id="9811984at2"/>
<dbReference type="GO" id="GO:0004222">
    <property type="term" value="F:metalloendopeptidase activity"/>
    <property type="evidence" value="ECO:0007669"/>
    <property type="project" value="InterPro"/>
</dbReference>
<dbReference type="PANTHER" id="PTHR46986">
    <property type="entry name" value="ENDORIBONUCLEASE YBEY, CHLOROPLASTIC"/>
    <property type="match status" value="1"/>
</dbReference>
<sequence length="138" mass="16177">MIALHNVEDSGYKREDLEAWLERICESKGKAIQELNYVFCDDEYLYEMNMQYLNHDTYTDIITFDYSEGEAIHSDIFISVERVSDNASKFAVPFSKELLRVMAHGILHLVGLNDKTEAEKEIMRKEEEVLMSMFHVEQ</sequence>
<evidence type="ECO:0000256" key="2">
    <source>
        <dbReference type="ARBA" id="ARBA00022722"/>
    </source>
</evidence>
<keyword evidence="5 7" id="KW-0378">Hydrolase</keyword>
<keyword evidence="3 7" id="KW-0479">Metal-binding</keyword>
<protein>
    <recommendedName>
        <fullName evidence="7">Endoribonuclease YbeY</fullName>
        <ecNumber evidence="7">3.1.-.-</ecNumber>
    </recommendedName>
</protein>
<gene>
    <name evidence="7" type="primary">ybeY</name>
    <name evidence="8" type="ORF">BST99_11425</name>
</gene>
<keyword evidence="7" id="KW-0963">Cytoplasm</keyword>
<keyword evidence="9" id="KW-1185">Reference proteome</keyword>
<evidence type="ECO:0000256" key="6">
    <source>
        <dbReference type="ARBA" id="ARBA00022833"/>
    </source>
</evidence>
<keyword evidence="4 7" id="KW-0255">Endonuclease</keyword>
<feature type="binding site" evidence="7">
    <location>
        <position position="104"/>
    </location>
    <ligand>
        <name>Zn(2+)</name>
        <dbReference type="ChEBI" id="CHEBI:29105"/>
        <note>catalytic</note>
    </ligand>
</feature>
<evidence type="ECO:0000256" key="3">
    <source>
        <dbReference type="ARBA" id="ARBA00022723"/>
    </source>
</evidence>
<comment type="similarity">
    <text evidence="1 7">Belongs to the endoribonuclease YbeY family.</text>
</comment>
<feature type="binding site" evidence="7">
    <location>
        <position position="114"/>
    </location>
    <ligand>
        <name>Zn(2+)</name>
        <dbReference type="ChEBI" id="CHEBI:29105"/>
        <note>catalytic</note>
    </ligand>
</feature>
<dbReference type="GO" id="GO:0005737">
    <property type="term" value="C:cytoplasm"/>
    <property type="evidence" value="ECO:0007669"/>
    <property type="project" value="UniProtKB-SubCell"/>
</dbReference>
<dbReference type="GO" id="GO:0006364">
    <property type="term" value="P:rRNA processing"/>
    <property type="evidence" value="ECO:0007669"/>
    <property type="project" value="UniProtKB-UniRule"/>
</dbReference>
<evidence type="ECO:0000256" key="5">
    <source>
        <dbReference type="ARBA" id="ARBA00022801"/>
    </source>
</evidence>
<comment type="caution">
    <text evidence="8">The sequence shown here is derived from an EMBL/GenBank/DDBJ whole genome shotgun (WGS) entry which is preliminary data.</text>
</comment>
<evidence type="ECO:0000313" key="9">
    <source>
        <dbReference type="Proteomes" id="UP000239366"/>
    </source>
</evidence>
<evidence type="ECO:0000313" key="8">
    <source>
        <dbReference type="EMBL" id="PQJ16251.1"/>
    </source>
</evidence>
<organism evidence="8 9">
    <name type="scientific">Aureicoccus marinus</name>
    <dbReference type="NCBI Taxonomy" id="754435"/>
    <lineage>
        <taxon>Bacteria</taxon>
        <taxon>Pseudomonadati</taxon>
        <taxon>Bacteroidota</taxon>
        <taxon>Flavobacteriia</taxon>
        <taxon>Flavobacteriales</taxon>
        <taxon>Flavobacteriaceae</taxon>
        <taxon>Aureicoccus</taxon>
    </lineage>
</organism>
<keyword evidence="7" id="KW-0698">rRNA processing</keyword>
<dbReference type="RefSeq" id="WP_105001925.1">
    <property type="nucleotide sequence ID" value="NZ_MQVX01000001.1"/>
</dbReference>
<reference evidence="9" key="1">
    <citation type="submission" date="2016-11" db="EMBL/GenBank/DDBJ databases">
        <title>Trade-off between light-utilization and light-protection in marine flavobacteria.</title>
        <authorList>
            <person name="Kumagai Y."/>
            <person name="Yoshizawa S."/>
            <person name="Kogure K."/>
        </authorList>
    </citation>
    <scope>NUCLEOTIDE SEQUENCE [LARGE SCALE GENOMIC DNA]</scope>
    <source>
        <strain evidence="9">SG-18</strain>
    </source>
</reference>
<name>A0A2S7T9I9_9FLAO</name>
<dbReference type="AlphaFoldDB" id="A0A2S7T9I9"/>
<evidence type="ECO:0000256" key="4">
    <source>
        <dbReference type="ARBA" id="ARBA00022759"/>
    </source>
</evidence>
<dbReference type="Proteomes" id="UP000239366">
    <property type="component" value="Unassembled WGS sequence"/>
</dbReference>
<dbReference type="Pfam" id="PF02130">
    <property type="entry name" value="YbeY"/>
    <property type="match status" value="1"/>
</dbReference>
<dbReference type="EC" id="3.1.-.-" evidence="7"/>
<dbReference type="HAMAP" id="MF_00009">
    <property type="entry name" value="Endoribonucl_YbeY"/>
    <property type="match status" value="1"/>
</dbReference>
<accession>A0A2S7T9I9</accession>
<keyword evidence="2 7" id="KW-0540">Nuclease</keyword>
<dbReference type="GO" id="GO:0008270">
    <property type="term" value="F:zinc ion binding"/>
    <property type="evidence" value="ECO:0007669"/>
    <property type="project" value="UniProtKB-UniRule"/>
</dbReference>